<protein>
    <submittedName>
        <fullName evidence="2">Uncharacterized protein</fullName>
    </submittedName>
</protein>
<gene>
    <name evidence="2" type="ORF">BYL167_LOCUS77305</name>
</gene>
<feature type="compositionally biased region" description="Low complexity" evidence="1">
    <location>
        <begin position="38"/>
        <end position="66"/>
    </location>
</feature>
<feature type="compositionally biased region" description="Polar residues" evidence="1">
    <location>
        <begin position="24"/>
        <end position="36"/>
    </location>
</feature>
<organism evidence="2 3">
    <name type="scientific">Rotaria magnacalcarata</name>
    <dbReference type="NCBI Taxonomy" id="392030"/>
    <lineage>
        <taxon>Eukaryota</taxon>
        <taxon>Metazoa</taxon>
        <taxon>Spiralia</taxon>
        <taxon>Gnathifera</taxon>
        <taxon>Rotifera</taxon>
        <taxon>Eurotatoria</taxon>
        <taxon>Bdelloidea</taxon>
        <taxon>Philodinida</taxon>
        <taxon>Philodinidae</taxon>
        <taxon>Rotaria</taxon>
    </lineage>
</organism>
<accession>A0A8S3GQJ8</accession>
<feature type="region of interest" description="Disordered" evidence="1">
    <location>
        <begin position="22"/>
        <end position="66"/>
    </location>
</feature>
<reference evidence="2" key="1">
    <citation type="submission" date="2021-02" db="EMBL/GenBank/DDBJ databases">
        <authorList>
            <person name="Nowell W R."/>
        </authorList>
    </citation>
    <scope>NUCLEOTIDE SEQUENCE</scope>
</reference>
<comment type="caution">
    <text evidence="2">The sequence shown here is derived from an EMBL/GenBank/DDBJ whole genome shotgun (WGS) entry which is preliminary data.</text>
</comment>
<evidence type="ECO:0000256" key="1">
    <source>
        <dbReference type="SAM" id="MobiDB-lite"/>
    </source>
</evidence>
<dbReference type="Proteomes" id="UP000681967">
    <property type="component" value="Unassembled WGS sequence"/>
</dbReference>
<name>A0A8S3GQJ8_9BILA</name>
<dbReference type="AlphaFoldDB" id="A0A8S3GQJ8"/>
<feature type="non-terminal residue" evidence="2">
    <location>
        <position position="80"/>
    </location>
</feature>
<evidence type="ECO:0000313" key="2">
    <source>
        <dbReference type="EMBL" id="CAF5171076.1"/>
    </source>
</evidence>
<sequence length="80" mass="8962">MKIISINIESNNLDRNFHQVRSIPPTNTHPYPSYSQYGAANNMMPNNGNNGGASASNNPDQQQQQLLLQQMLNPNMMQAF</sequence>
<dbReference type="EMBL" id="CAJOBH010281245">
    <property type="protein sequence ID" value="CAF5171076.1"/>
    <property type="molecule type" value="Genomic_DNA"/>
</dbReference>
<proteinExistence type="predicted"/>
<evidence type="ECO:0000313" key="3">
    <source>
        <dbReference type="Proteomes" id="UP000681967"/>
    </source>
</evidence>